<dbReference type="InterPro" id="IPR036047">
    <property type="entry name" value="F-box-like_dom_sf"/>
</dbReference>
<dbReference type="InterPro" id="IPR001810">
    <property type="entry name" value="F-box_dom"/>
</dbReference>
<proteinExistence type="predicted"/>
<feature type="domain" description="F-box" evidence="2">
    <location>
        <begin position="40"/>
        <end position="87"/>
    </location>
</feature>
<keyword evidence="4" id="KW-1185">Reference proteome</keyword>
<dbReference type="Proteomes" id="UP001415857">
    <property type="component" value="Unassembled WGS sequence"/>
</dbReference>
<dbReference type="InterPro" id="IPR050796">
    <property type="entry name" value="SCF_F-box_component"/>
</dbReference>
<comment type="caution">
    <text evidence="3">The sequence shown here is derived from an EMBL/GenBank/DDBJ whole genome shotgun (WGS) entry which is preliminary data.</text>
</comment>
<reference evidence="3 4" key="1">
    <citation type="journal article" date="2024" name="Plant J.">
        <title>Genome sequences and population genomics reveal climatic adaptation and genomic divergence between two closely related sweetgum species.</title>
        <authorList>
            <person name="Xu W.Q."/>
            <person name="Ren C.Q."/>
            <person name="Zhang X.Y."/>
            <person name="Comes H.P."/>
            <person name="Liu X.H."/>
            <person name="Li Y.G."/>
            <person name="Kettle C.J."/>
            <person name="Jalonen R."/>
            <person name="Gaisberger H."/>
            <person name="Ma Y.Z."/>
            <person name="Qiu Y.X."/>
        </authorList>
    </citation>
    <scope>NUCLEOTIDE SEQUENCE [LARGE SCALE GENOMIC DNA]</scope>
    <source>
        <strain evidence="3">Hangzhou</strain>
    </source>
</reference>
<dbReference type="InterPro" id="IPR013187">
    <property type="entry name" value="F-box-assoc_dom_typ3"/>
</dbReference>
<dbReference type="InterPro" id="IPR017451">
    <property type="entry name" value="F-box-assoc_interact_dom"/>
</dbReference>
<evidence type="ECO:0000259" key="2">
    <source>
        <dbReference type="PROSITE" id="PS50181"/>
    </source>
</evidence>
<feature type="region of interest" description="Disordered" evidence="1">
    <location>
        <begin position="1"/>
        <end position="39"/>
    </location>
</feature>
<dbReference type="NCBIfam" id="TIGR01640">
    <property type="entry name" value="F_box_assoc_1"/>
    <property type="match status" value="1"/>
</dbReference>
<dbReference type="SUPFAM" id="SSF81383">
    <property type="entry name" value="F-box domain"/>
    <property type="match status" value="1"/>
</dbReference>
<dbReference type="Pfam" id="PF00646">
    <property type="entry name" value="F-box"/>
    <property type="match status" value="1"/>
</dbReference>
<evidence type="ECO:0000256" key="1">
    <source>
        <dbReference type="SAM" id="MobiDB-lite"/>
    </source>
</evidence>
<dbReference type="EMBL" id="JBBPBK010000005">
    <property type="protein sequence ID" value="KAK9285171.1"/>
    <property type="molecule type" value="Genomic_DNA"/>
</dbReference>
<evidence type="ECO:0000313" key="3">
    <source>
        <dbReference type="EMBL" id="KAK9285171.1"/>
    </source>
</evidence>
<dbReference type="SMART" id="SM00256">
    <property type="entry name" value="FBOX"/>
    <property type="match status" value="1"/>
</dbReference>
<feature type="compositionally biased region" description="Basic and acidic residues" evidence="1">
    <location>
        <begin position="17"/>
        <end position="27"/>
    </location>
</feature>
<organism evidence="3 4">
    <name type="scientific">Liquidambar formosana</name>
    <name type="common">Formosan gum</name>
    <dbReference type="NCBI Taxonomy" id="63359"/>
    <lineage>
        <taxon>Eukaryota</taxon>
        <taxon>Viridiplantae</taxon>
        <taxon>Streptophyta</taxon>
        <taxon>Embryophyta</taxon>
        <taxon>Tracheophyta</taxon>
        <taxon>Spermatophyta</taxon>
        <taxon>Magnoliopsida</taxon>
        <taxon>eudicotyledons</taxon>
        <taxon>Gunneridae</taxon>
        <taxon>Pentapetalae</taxon>
        <taxon>Saxifragales</taxon>
        <taxon>Altingiaceae</taxon>
        <taxon>Liquidambar</taxon>
    </lineage>
</organism>
<name>A0AAP0RUT3_LIQFO</name>
<dbReference type="Pfam" id="PF08268">
    <property type="entry name" value="FBA_3"/>
    <property type="match status" value="1"/>
</dbReference>
<evidence type="ECO:0000313" key="4">
    <source>
        <dbReference type="Proteomes" id="UP001415857"/>
    </source>
</evidence>
<dbReference type="PROSITE" id="PS50181">
    <property type="entry name" value="FBOX"/>
    <property type="match status" value="1"/>
</dbReference>
<dbReference type="Gene3D" id="1.20.1280.50">
    <property type="match status" value="1"/>
</dbReference>
<dbReference type="PANTHER" id="PTHR31672">
    <property type="entry name" value="BNACNNG10540D PROTEIN"/>
    <property type="match status" value="1"/>
</dbReference>
<sequence length="401" mass="45360">MARKKSTTKPKATITRSSKEIAKKEDEQLQTNNGGGGGGGTSILQIPDVILIDILSKLPTKTILSCRCACKSLRNVISDPDFVKIHLLRAPTSLLIPTSERNLYLAEVDEWEIGSVFQLNTHGLDLYEKRVIVQHSCNGLICLCDEETNKSQFSIWNPILGEYAFLPQAERGSSCKVSGFGYSPSTNQYKVLRVFQHKGIPKAEIYTLGMDSWRSIGDAPYLNGWSSSNTLLNGALHWIIWDERDDLRSICSFDIGDEKFRTIPSPPWTEQNQQHRCNRFKVKLGVHEGCLYLCNVSIGDQFDMWILKDYGVEEHWIKASDHEKLKIQPMLDCSHIRLLKFLSNQEIMHLSGREPLKIRGDFRSLILYEIQPPFQVSPHVASFVSPRHFGGNLKVLNVDSG</sequence>
<dbReference type="PANTHER" id="PTHR31672:SF13">
    <property type="entry name" value="F-BOX PROTEIN CPR30-LIKE"/>
    <property type="match status" value="1"/>
</dbReference>
<accession>A0AAP0RUT3</accession>
<dbReference type="AlphaFoldDB" id="A0AAP0RUT3"/>
<gene>
    <name evidence="3" type="ORF">L1049_024357</name>
</gene>
<protein>
    <recommendedName>
        <fullName evidence="2">F-box domain-containing protein</fullName>
    </recommendedName>
</protein>